<dbReference type="AlphaFoldDB" id="A0A4D4MCP2"/>
<dbReference type="Proteomes" id="UP000302139">
    <property type="component" value="Unassembled WGS sequence"/>
</dbReference>
<name>A0A4D4MCP2_STRAX</name>
<dbReference type="EMBL" id="BJHX01000002">
    <property type="protein sequence ID" value="GDY69712.1"/>
    <property type="molecule type" value="Genomic_DNA"/>
</dbReference>
<gene>
    <name evidence="2" type="ORF">SAV14893_091050</name>
    <name evidence="3" type="ORF">SAV31267_094490</name>
</gene>
<evidence type="ECO:0000313" key="5">
    <source>
        <dbReference type="Proteomes" id="UP000302139"/>
    </source>
</evidence>
<feature type="transmembrane region" description="Helical" evidence="1">
    <location>
        <begin position="16"/>
        <end position="40"/>
    </location>
</feature>
<comment type="caution">
    <text evidence="2">The sequence shown here is derived from an EMBL/GenBank/DDBJ whole genome shotgun (WGS) entry which is preliminary data.</text>
</comment>
<proteinExistence type="predicted"/>
<reference evidence="3 4" key="1">
    <citation type="submission" date="2019-04" db="EMBL/GenBank/DDBJ databases">
        <title>Draft genome sequences of Streptomyces avermitilis ATCC 31267.</title>
        <authorList>
            <person name="Komaki H."/>
            <person name="Tamura T."/>
            <person name="Hosoyama A."/>
        </authorList>
    </citation>
    <scope>NUCLEOTIDE SEQUENCE [LARGE SCALE GENOMIC DNA]</scope>
    <source>
        <strain evidence="3 4">ATCC 31267</strain>
    </source>
</reference>
<accession>A0A4D4MCP2</accession>
<sequence>MLVGSLTLDEAASQPAVLSACLIVLACGAVLLVPSLGLLYSTFQQAEADEPTPHHPASD</sequence>
<dbReference type="RefSeq" id="WP_037652164.1">
    <property type="nucleotide sequence ID" value="NZ_BAABTN010000128.1"/>
</dbReference>
<evidence type="ECO:0000313" key="4">
    <source>
        <dbReference type="Proteomes" id="UP000299211"/>
    </source>
</evidence>
<organism evidence="2 5">
    <name type="scientific">Streptomyces avermitilis</name>
    <dbReference type="NCBI Taxonomy" id="33903"/>
    <lineage>
        <taxon>Bacteria</taxon>
        <taxon>Bacillati</taxon>
        <taxon>Actinomycetota</taxon>
        <taxon>Actinomycetes</taxon>
        <taxon>Kitasatosporales</taxon>
        <taxon>Streptomycetaceae</taxon>
        <taxon>Streptomyces</taxon>
    </lineage>
</organism>
<protein>
    <submittedName>
        <fullName evidence="2">Uncharacterized protein</fullName>
    </submittedName>
</protein>
<keyword evidence="1" id="KW-0472">Membrane</keyword>
<evidence type="ECO:0000313" key="3">
    <source>
        <dbReference type="EMBL" id="GDY79964.1"/>
    </source>
</evidence>
<evidence type="ECO:0000256" key="1">
    <source>
        <dbReference type="SAM" id="Phobius"/>
    </source>
</evidence>
<dbReference type="EMBL" id="BJHY01000002">
    <property type="protein sequence ID" value="GDY79964.1"/>
    <property type="molecule type" value="Genomic_DNA"/>
</dbReference>
<reference evidence="2 5" key="2">
    <citation type="submission" date="2019-04" db="EMBL/GenBank/DDBJ databases">
        <title>Draft genome sequences of Streptomyces avermitilis NBRC 14893.</title>
        <authorList>
            <person name="Komaki H."/>
            <person name="Tamura T."/>
            <person name="Hosoyama A."/>
        </authorList>
    </citation>
    <scope>NUCLEOTIDE SEQUENCE [LARGE SCALE GENOMIC DNA]</scope>
    <source>
        <strain evidence="2 5">NBRC 14893</strain>
    </source>
</reference>
<dbReference type="GeneID" id="41544696"/>
<dbReference type="Proteomes" id="UP000299211">
    <property type="component" value="Unassembled WGS sequence"/>
</dbReference>
<keyword evidence="1" id="KW-0812">Transmembrane</keyword>
<evidence type="ECO:0000313" key="2">
    <source>
        <dbReference type="EMBL" id="GDY69712.1"/>
    </source>
</evidence>
<dbReference type="STRING" id="33903.AQJ43_30010"/>
<keyword evidence="1" id="KW-1133">Transmembrane helix</keyword>